<evidence type="ECO:0000313" key="2">
    <source>
        <dbReference type="EMBL" id="KAK3356184.1"/>
    </source>
</evidence>
<feature type="compositionally biased region" description="Polar residues" evidence="1">
    <location>
        <begin position="150"/>
        <end position="164"/>
    </location>
</feature>
<dbReference type="RefSeq" id="XP_062687561.1">
    <property type="nucleotide sequence ID" value="XM_062829053.1"/>
</dbReference>
<feature type="region of interest" description="Disordered" evidence="1">
    <location>
        <begin position="150"/>
        <end position="176"/>
    </location>
</feature>
<sequence length="256" mass="28189">MSISNGHNETMKAIRLGGEAHPYHPAGASNGEVRGALGGLPGILAMTSNHSSAFSCRVALIFACHSLSLPRSLAALFAPISQSEAARFDDWAFTEKNRRVITGYYPVGIHRVELGDRKRNETKDRRRWTEAITEEITAVAVTDRQAEGQFSSGQDQAGHCSQQAPGFRISTPTAGRRYQKLRDPETRCDHEGNMAGEVEPKGSSVDLAAYQHIQTDGDRLRCVSLSPHFQSRFVWPALWLLHLGSWNTHGTRGRPS</sequence>
<evidence type="ECO:0000256" key="1">
    <source>
        <dbReference type="SAM" id="MobiDB-lite"/>
    </source>
</evidence>
<gene>
    <name evidence="2" type="ORF">B0H65DRAFT_536683</name>
</gene>
<dbReference type="EMBL" id="JAUEPP010000001">
    <property type="protein sequence ID" value="KAK3356184.1"/>
    <property type="molecule type" value="Genomic_DNA"/>
</dbReference>
<protein>
    <submittedName>
        <fullName evidence="2">Uncharacterized protein</fullName>
    </submittedName>
</protein>
<keyword evidence="3" id="KW-1185">Reference proteome</keyword>
<accession>A0AAE0JSG2</accession>
<dbReference type="Proteomes" id="UP001278500">
    <property type="component" value="Unassembled WGS sequence"/>
</dbReference>
<dbReference type="AlphaFoldDB" id="A0AAE0JSG2"/>
<comment type="caution">
    <text evidence="2">The sequence shown here is derived from an EMBL/GenBank/DDBJ whole genome shotgun (WGS) entry which is preliminary data.</text>
</comment>
<name>A0AAE0JSG2_9PEZI</name>
<reference evidence="2" key="2">
    <citation type="submission" date="2023-06" db="EMBL/GenBank/DDBJ databases">
        <authorList>
            <consortium name="Lawrence Berkeley National Laboratory"/>
            <person name="Haridas S."/>
            <person name="Hensen N."/>
            <person name="Bonometti L."/>
            <person name="Westerberg I."/>
            <person name="Brannstrom I.O."/>
            <person name="Guillou S."/>
            <person name="Cros-Aarteil S."/>
            <person name="Calhoun S."/>
            <person name="Kuo A."/>
            <person name="Mondo S."/>
            <person name="Pangilinan J."/>
            <person name="Riley R."/>
            <person name="Labutti K."/>
            <person name="Andreopoulos B."/>
            <person name="Lipzen A."/>
            <person name="Chen C."/>
            <person name="Yanf M."/>
            <person name="Daum C."/>
            <person name="Ng V."/>
            <person name="Clum A."/>
            <person name="Steindorff A."/>
            <person name="Ohm R."/>
            <person name="Martin F."/>
            <person name="Silar P."/>
            <person name="Natvig D."/>
            <person name="Lalanne C."/>
            <person name="Gautier V."/>
            <person name="Ament-Velasquez S.L."/>
            <person name="Kruys A."/>
            <person name="Hutchinson M.I."/>
            <person name="Powell A.J."/>
            <person name="Barry K."/>
            <person name="Miller A.N."/>
            <person name="Grigoriev I.V."/>
            <person name="Debuchy R."/>
            <person name="Gladieux P."/>
            <person name="Thoren M.H."/>
            <person name="Johannesson H."/>
        </authorList>
    </citation>
    <scope>NUCLEOTIDE SEQUENCE</scope>
    <source>
        <strain evidence="2">CBS 560.94</strain>
    </source>
</reference>
<reference evidence="2" key="1">
    <citation type="journal article" date="2023" name="Mol. Phylogenet. Evol.">
        <title>Genome-scale phylogeny and comparative genomics of the fungal order Sordariales.</title>
        <authorList>
            <person name="Hensen N."/>
            <person name="Bonometti L."/>
            <person name="Westerberg I."/>
            <person name="Brannstrom I.O."/>
            <person name="Guillou S."/>
            <person name="Cros-Aarteil S."/>
            <person name="Calhoun S."/>
            <person name="Haridas S."/>
            <person name="Kuo A."/>
            <person name="Mondo S."/>
            <person name="Pangilinan J."/>
            <person name="Riley R."/>
            <person name="LaButti K."/>
            <person name="Andreopoulos B."/>
            <person name="Lipzen A."/>
            <person name="Chen C."/>
            <person name="Yan M."/>
            <person name="Daum C."/>
            <person name="Ng V."/>
            <person name="Clum A."/>
            <person name="Steindorff A."/>
            <person name="Ohm R.A."/>
            <person name="Martin F."/>
            <person name="Silar P."/>
            <person name="Natvig D.O."/>
            <person name="Lalanne C."/>
            <person name="Gautier V."/>
            <person name="Ament-Velasquez S.L."/>
            <person name="Kruys A."/>
            <person name="Hutchinson M.I."/>
            <person name="Powell A.J."/>
            <person name="Barry K."/>
            <person name="Miller A.N."/>
            <person name="Grigoriev I.V."/>
            <person name="Debuchy R."/>
            <person name="Gladieux P."/>
            <person name="Hiltunen Thoren M."/>
            <person name="Johannesson H."/>
        </authorList>
    </citation>
    <scope>NUCLEOTIDE SEQUENCE</scope>
    <source>
        <strain evidence="2">CBS 560.94</strain>
    </source>
</reference>
<evidence type="ECO:0000313" key="3">
    <source>
        <dbReference type="Proteomes" id="UP001278500"/>
    </source>
</evidence>
<dbReference type="GeneID" id="87866207"/>
<proteinExistence type="predicted"/>
<organism evidence="2 3">
    <name type="scientific">Neurospora tetraspora</name>
    <dbReference type="NCBI Taxonomy" id="94610"/>
    <lineage>
        <taxon>Eukaryota</taxon>
        <taxon>Fungi</taxon>
        <taxon>Dikarya</taxon>
        <taxon>Ascomycota</taxon>
        <taxon>Pezizomycotina</taxon>
        <taxon>Sordariomycetes</taxon>
        <taxon>Sordariomycetidae</taxon>
        <taxon>Sordariales</taxon>
        <taxon>Sordariaceae</taxon>
        <taxon>Neurospora</taxon>
    </lineage>
</organism>